<dbReference type="AlphaFoldDB" id="A0A8T8K5K3"/>
<keyword evidence="2" id="KW-1185">Reference proteome</keyword>
<dbReference type="KEGG" id="meme:HYG87_02785"/>
<proteinExistence type="predicted"/>
<dbReference type="GeneID" id="64819656"/>
<accession>A0A8T8K5K3</accession>
<reference evidence="1" key="1">
    <citation type="submission" date="2020-07" db="EMBL/GenBank/DDBJ databases">
        <title>Methanobacterium. sp. MethCan genome.</title>
        <authorList>
            <person name="Postec A."/>
            <person name="Quemeneur M."/>
        </authorList>
    </citation>
    <scope>NUCLEOTIDE SEQUENCE</scope>
    <source>
        <strain evidence="1">MethCAN</strain>
    </source>
</reference>
<name>A0A8T8K5K3_9EURY</name>
<protein>
    <submittedName>
        <fullName evidence="1">Uncharacterized protein</fullName>
    </submittedName>
</protein>
<evidence type="ECO:0000313" key="2">
    <source>
        <dbReference type="Proteomes" id="UP000681041"/>
    </source>
</evidence>
<dbReference type="Proteomes" id="UP000681041">
    <property type="component" value="Chromosome"/>
</dbReference>
<evidence type="ECO:0000313" key="1">
    <source>
        <dbReference type="EMBL" id="QUH22775.1"/>
    </source>
</evidence>
<dbReference type="EMBL" id="CP058560">
    <property type="protein sequence ID" value="QUH22775.1"/>
    <property type="molecule type" value="Genomic_DNA"/>
</dbReference>
<organism evidence="1 2">
    <name type="scientific">Methanobacterium alkalithermotolerans</name>
    <dbReference type="NCBI Taxonomy" id="2731220"/>
    <lineage>
        <taxon>Archaea</taxon>
        <taxon>Methanobacteriati</taxon>
        <taxon>Methanobacteriota</taxon>
        <taxon>Methanomada group</taxon>
        <taxon>Methanobacteria</taxon>
        <taxon>Methanobacteriales</taxon>
        <taxon>Methanobacteriaceae</taxon>
        <taxon>Methanobacterium</taxon>
    </lineage>
</organism>
<sequence>MEVPWIRIITGVGIGKTLDVTEDPDLESINLKEDRVELTYKQLRPAGPGKVVYFYSGIIGIEHGLYEDK</sequence>
<gene>
    <name evidence="1" type="ORF">HYG87_02785</name>
</gene>
<dbReference type="RefSeq" id="WP_211533721.1">
    <property type="nucleotide sequence ID" value="NZ_CP058560.1"/>
</dbReference>